<gene>
    <name evidence="1" type="ORF">SteCoe_14688</name>
</gene>
<dbReference type="AlphaFoldDB" id="A0A1R2C5P4"/>
<sequence>MSLIVNTENLQTENLKNTTYLQDLEKKMEIILSSLDNDSISPMNQATNHNFFNDLELNSSKFNSQNSPMLTEELIMNENIDFLLADSELPSDNVSFNLTKTEIASNGSSVFQSIHVSNILMNSVPHSNNESLSLNRKSYESVEPKAFYERNDSRLPHLRIPQLSAELCRQNSYAIIHNLNLPFFTESQIKPQSEDLMSNDAPVINEVPADSDASHDSLYKHHDGVSSSFVNTSRVFEIISEKQNTLCSCVWCSIV</sequence>
<evidence type="ECO:0000313" key="1">
    <source>
        <dbReference type="EMBL" id="OMJ84265.1"/>
    </source>
</evidence>
<keyword evidence="2" id="KW-1185">Reference proteome</keyword>
<proteinExistence type="predicted"/>
<accession>A0A1R2C5P4</accession>
<protein>
    <submittedName>
        <fullName evidence="1">Uncharacterized protein</fullName>
    </submittedName>
</protein>
<dbReference type="Proteomes" id="UP000187209">
    <property type="component" value="Unassembled WGS sequence"/>
</dbReference>
<name>A0A1R2C5P4_9CILI</name>
<reference evidence="1 2" key="1">
    <citation type="submission" date="2016-11" db="EMBL/GenBank/DDBJ databases">
        <title>The macronuclear genome of Stentor coeruleus: a giant cell with tiny introns.</title>
        <authorList>
            <person name="Slabodnick M."/>
            <person name="Ruby J.G."/>
            <person name="Reiff S.B."/>
            <person name="Swart E.C."/>
            <person name="Gosai S."/>
            <person name="Prabakaran S."/>
            <person name="Witkowska E."/>
            <person name="Larue G.E."/>
            <person name="Fisher S."/>
            <person name="Freeman R.M."/>
            <person name="Gunawardena J."/>
            <person name="Chu W."/>
            <person name="Stover N.A."/>
            <person name="Gregory B.D."/>
            <person name="Nowacki M."/>
            <person name="Derisi J."/>
            <person name="Roy S.W."/>
            <person name="Marshall W.F."/>
            <person name="Sood P."/>
        </authorList>
    </citation>
    <scope>NUCLEOTIDE SEQUENCE [LARGE SCALE GENOMIC DNA]</scope>
    <source>
        <strain evidence="1">WM001</strain>
    </source>
</reference>
<organism evidence="1 2">
    <name type="scientific">Stentor coeruleus</name>
    <dbReference type="NCBI Taxonomy" id="5963"/>
    <lineage>
        <taxon>Eukaryota</taxon>
        <taxon>Sar</taxon>
        <taxon>Alveolata</taxon>
        <taxon>Ciliophora</taxon>
        <taxon>Postciliodesmatophora</taxon>
        <taxon>Heterotrichea</taxon>
        <taxon>Heterotrichida</taxon>
        <taxon>Stentoridae</taxon>
        <taxon>Stentor</taxon>
    </lineage>
</organism>
<evidence type="ECO:0000313" key="2">
    <source>
        <dbReference type="Proteomes" id="UP000187209"/>
    </source>
</evidence>
<comment type="caution">
    <text evidence="1">The sequence shown here is derived from an EMBL/GenBank/DDBJ whole genome shotgun (WGS) entry which is preliminary data.</text>
</comment>
<dbReference type="EMBL" id="MPUH01000275">
    <property type="protein sequence ID" value="OMJ84265.1"/>
    <property type="molecule type" value="Genomic_DNA"/>
</dbReference>